<dbReference type="InterPro" id="IPR009045">
    <property type="entry name" value="Zn_M74/Hedgehog-like"/>
</dbReference>
<dbReference type="CDD" id="cd14814">
    <property type="entry name" value="Peptidase_M15"/>
    <property type="match status" value="1"/>
</dbReference>
<protein>
    <recommendedName>
        <fullName evidence="1">D-alanyl-D-alanine carboxypeptidase-like core domain-containing protein</fullName>
    </recommendedName>
</protein>
<organism evidence="2">
    <name type="scientific">marine sediment metagenome</name>
    <dbReference type="NCBI Taxonomy" id="412755"/>
    <lineage>
        <taxon>unclassified sequences</taxon>
        <taxon>metagenomes</taxon>
        <taxon>ecological metagenomes</taxon>
    </lineage>
</organism>
<dbReference type="AlphaFoldDB" id="A0A0F9USI9"/>
<dbReference type="SUPFAM" id="SSF55166">
    <property type="entry name" value="Hedgehog/DD-peptidase"/>
    <property type="match status" value="1"/>
</dbReference>
<evidence type="ECO:0000259" key="1">
    <source>
        <dbReference type="Pfam" id="PF02557"/>
    </source>
</evidence>
<gene>
    <name evidence="2" type="ORF">LCGC14_0228110</name>
</gene>
<dbReference type="GO" id="GO:0006508">
    <property type="term" value="P:proteolysis"/>
    <property type="evidence" value="ECO:0007669"/>
    <property type="project" value="InterPro"/>
</dbReference>
<comment type="caution">
    <text evidence="2">The sequence shown here is derived from an EMBL/GenBank/DDBJ whole genome shotgun (WGS) entry which is preliminary data.</text>
</comment>
<proteinExistence type="predicted"/>
<dbReference type="GO" id="GO:0008233">
    <property type="term" value="F:peptidase activity"/>
    <property type="evidence" value="ECO:0007669"/>
    <property type="project" value="InterPro"/>
</dbReference>
<dbReference type="PANTHER" id="PTHR34385:SF1">
    <property type="entry name" value="PEPTIDOGLYCAN L-ALANYL-D-GLUTAMATE ENDOPEPTIDASE CWLK"/>
    <property type="match status" value="1"/>
</dbReference>
<dbReference type="Gene3D" id="3.30.1380.10">
    <property type="match status" value="1"/>
</dbReference>
<evidence type="ECO:0000313" key="2">
    <source>
        <dbReference type="EMBL" id="KKN90442.1"/>
    </source>
</evidence>
<dbReference type="PROSITE" id="PS51257">
    <property type="entry name" value="PROKAR_LIPOPROTEIN"/>
    <property type="match status" value="1"/>
</dbReference>
<feature type="domain" description="D-alanyl-D-alanine carboxypeptidase-like core" evidence="1">
    <location>
        <begin position="51"/>
        <end position="147"/>
    </location>
</feature>
<dbReference type="InterPro" id="IPR052179">
    <property type="entry name" value="DD-CPase-like"/>
</dbReference>
<dbReference type="Pfam" id="PF02557">
    <property type="entry name" value="VanY"/>
    <property type="match status" value="1"/>
</dbReference>
<name>A0A0F9USI9_9ZZZZ</name>
<reference evidence="2" key="1">
    <citation type="journal article" date="2015" name="Nature">
        <title>Complex archaea that bridge the gap between prokaryotes and eukaryotes.</title>
        <authorList>
            <person name="Spang A."/>
            <person name="Saw J.H."/>
            <person name="Jorgensen S.L."/>
            <person name="Zaremba-Niedzwiedzka K."/>
            <person name="Martijn J."/>
            <person name="Lind A.E."/>
            <person name="van Eijk R."/>
            <person name="Schleper C."/>
            <person name="Guy L."/>
            <person name="Ettema T.J."/>
        </authorList>
    </citation>
    <scope>NUCLEOTIDE SEQUENCE</scope>
</reference>
<dbReference type="EMBL" id="LAZR01000110">
    <property type="protein sequence ID" value="KKN90442.1"/>
    <property type="molecule type" value="Genomic_DNA"/>
</dbReference>
<sequence>MRLLCSIILSATMLVPFTALACEMPQSAGREDLYGHTSSRSGIDGLNANFRDSVAAMMDAAATEMGGSMNIYSGYRSIEHQQRLWDEAATRYPDPEERDNWVARPGGSMHQYGLATDMRWNGQRIEYGSPISDWMSANMGKFGLTRPLGNEGWHVEPVGGRANKDAYLAGASMECNEAFSDNILSIPPIVLMPWQEEYSGYRGGGA</sequence>
<accession>A0A0F9USI9</accession>
<dbReference type="InterPro" id="IPR003709">
    <property type="entry name" value="VanY-like_core_dom"/>
</dbReference>
<dbReference type="PANTHER" id="PTHR34385">
    <property type="entry name" value="D-ALANYL-D-ALANINE CARBOXYPEPTIDASE"/>
    <property type="match status" value="1"/>
</dbReference>